<dbReference type="PANTHER" id="PTHR46580">
    <property type="entry name" value="SENSOR KINASE-RELATED"/>
    <property type="match status" value="1"/>
</dbReference>
<protein>
    <submittedName>
        <fullName evidence="3">VCBS repeat-containing protein</fullName>
    </submittedName>
</protein>
<accession>A0ABS7TRP5</accession>
<feature type="signal peptide" evidence="2">
    <location>
        <begin position="1"/>
        <end position="29"/>
    </location>
</feature>
<dbReference type="RefSeq" id="WP_224192672.1">
    <property type="nucleotide sequence ID" value="NZ_JAIRAU010000021.1"/>
</dbReference>
<comment type="caution">
    <text evidence="3">The sequence shown here is derived from an EMBL/GenBank/DDBJ whole genome shotgun (WGS) entry which is preliminary data.</text>
</comment>
<organism evidence="3 4">
    <name type="scientific">Nannocystis pusilla</name>
    <dbReference type="NCBI Taxonomy" id="889268"/>
    <lineage>
        <taxon>Bacteria</taxon>
        <taxon>Pseudomonadati</taxon>
        <taxon>Myxococcota</taxon>
        <taxon>Polyangia</taxon>
        <taxon>Nannocystales</taxon>
        <taxon>Nannocystaceae</taxon>
        <taxon>Nannocystis</taxon>
    </lineage>
</organism>
<evidence type="ECO:0000313" key="3">
    <source>
        <dbReference type="EMBL" id="MBZ5710902.1"/>
    </source>
</evidence>
<dbReference type="InterPro" id="IPR028994">
    <property type="entry name" value="Integrin_alpha_N"/>
</dbReference>
<evidence type="ECO:0000313" key="4">
    <source>
        <dbReference type="Proteomes" id="UP001139031"/>
    </source>
</evidence>
<dbReference type="Gene3D" id="2.130.10.130">
    <property type="entry name" value="Integrin alpha, N-terminal"/>
    <property type="match status" value="1"/>
</dbReference>
<keyword evidence="1 2" id="KW-0732">Signal</keyword>
<feature type="chain" id="PRO_5047016814" evidence="2">
    <location>
        <begin position="30"/>
        <end position="1083"/>
    </location>
</feature>
<reference evidence="3" key="1">
    <citation type="submission" date="2021-08" db="EMBL/GenBank/DDBJ databases">
        <authorList>
            <person name="Stevens D.C."/>
        </authorList>
    </citation>
    <scope>NUCLEOTIDE SEQUENCE</scope>
    <source>
        <strain evidence="3">DSM 53165</strain>
    </source>
</reference>
<keyword evidence="4" id="KW-1185">Reference proteome</keyword>
<gene>
    <name evidence="3" type="ORF">K7C98_16700</name>
</gene>
<evidence type="ECO:0000256" key="2">
    <source>
        <dbReference type="SAM" id="SignalP"/>
    </source>
</evidence>
<dbReference type="InterPro" id="IPR013517">
    <property type="entry name" value="FG-GAP"/>
</dbReference>
<proteinExistence type="predicted"/>
<dbReference type="PROSITE" id="PS51257">
    <property type="entry name" value="PROKAR_LIPOPROTEIN"/>
    <property type="match status" value="1"/>
</dbReference>
<sequence length="1083" mass="112539">MSADPRACRATSPCIAAGCALLAGLVALAACPPADPCRRTGVGALCLDLEGARSYAWGLSAGAVAVADVDGDGHPDLVLSGGFQGAFGVMWGGPRGSKDMFDGTSTTWSIGARTLGLAVADLDGDGHLDLAALLPDSDEVAVLRGRAGRAFAELERIAVGDAPRSLVAARLDADGPPALVIANEGDGTVSVVRDLVAAAPVPVGPGPRALAGGDLDGDGHLDLAVAVADAGAIQILLGDGHGGLAPGPRHAVGLAPSEVVAADLDADGAVDLATLDVLADRVTILHGDGHARLRARTSWPVEPQPRLLVVVLAEDGRPVLNIMSGVTGNVQRVDPRHGVVVAGTLVQRPLNLGAGDLDGDGRDSLVYVDDDNTVGELEPGPGLRVGTLWEEDRRGMTFPVDIDGDGVDELLVDLDDPPAADPAAEPAEDVDDLPTRILGLVRGPERLDLELDSNLHYPLAGAAAGDFDGDGRRDLAVWDEFFIAHLRGLPDGGFAPAVAAPLAVESIPPVVDPGDGAARLLFVRDDTLIALAPGPDGAFAVAAEQPFAGEIQSLHVVDIARDGRADLLVQDPQALVLVEDMRLDRPARSLDVPLAGHLYSVHLVDGDHGGRDGVLCGETGLYHVADLFAEGPRVPVVIEARRCRRVATLDLDDDGRDELVRAVSAGTLNEVSRVLLTSWRRDDGAWRSLGSYAVAGTDMPRFAGLGAGGRPVLLVDAVFDRLAAMDLSLGTAFVASPRLAIRAAADPILGDFDGDGALDLFAYGPSIGLAHGDGDGGFGPMQLRDDLLPDVAAISRAAAIDVDGDGDDELVLLVAVDDREHHDLVLLDVAGGELRSRRLLRLATGFADFVVGDLDGDRRLDLLVLALETLAAQTFGPSSYRTVLFRGGDGGFVDPRPGSLVFNAVAYDGFSLADLDGDGRLDLLDTTFALTMAPGLGDGRFGPSRPWTPVSPGDYDLGDLDRDGSPDLVGTSSSFNPRTLGFRLHLLLFRGSDPAAVPQVLTEDVTSVDLADLDGDGLLELLALGSDRALQLGRLRDGRLRFERHVLPVAAGGLVRARDVDGDGLLDVTFLSRGSLAIVRQLP</sequence>
<name>A0ABS7TRP5_9BACT</name>
<dbReference type="EMBL" id="JAIRAU010000021">
    <property type="protein sequence ID" value="MBZ5710902.1"/>
    <property type="molecule type" value="Genomic_DNA"/>
</dbReference>
<dbReference type="SUPFAM" id="SSF69318">
    <property type="entry name" value="Integrin alpha N-terminal domain"/>
    <property type="match status" value="3"/>
</dbReference>
<dbReference type="Pfam" id="PF13517">
    <property type="entry name" value="FG-GAP_3"/>
    <property type="match status" value="3"/>
</dbReference>
<dbReference type="Proteomes" id="UP001139031">
    <property type="component" value="Unassembled WGS sequence"/>
</dbReference>
<evidence type="ECO:0000256" key="1">
    <source>
        <dbReference type="ARBA" id="ARBA00022729"/>
    </source>
</evidence>